<keyword evidence="1" id="KW-0812">Transmembrane</keyword>
<feature type="transmembrane region" description="Helical" evidence="1">
    <location>
        <begin position="139"/>
        <end position="160"/>
    </location>
</feature>
<sequence length="233" mass="27904">MNDFWINQHSSNFFIGLMIFTWLLTAIIIRQIPAVIQLTAEVIRHKRVNEFSTHLKRFTRPFILNTLIHIIETICISMAFYHLYLHRQVISLANFYNSIKLFFFLFIVIFLFMGTRRGIYKLITTLFLREETRSRFHKIYHIIELIFALLLTIPATLLWISNISIFILYVMLALFIIWRIVVCLVSIGYARYTEIGIIHLLLYLCIHELLPFVYIYYGINYMINNDIYLTLFV</sequence>
<proteinExistence type="predicted"/>
<evidence type="ECO:0000313" key="3">
    <source>
        <dbReference type="Proteomes" id="UP000030103"/>
    </source>
</evidence>
<evidence type="ECO:0008006" key="4">
    <source>
        <dbReference type="Google" id="ProtNLM"/>
    </source>
</evidence>
<feature type="transmembrane region" description="Helical" evidence="1">
    <location>
        <begin position="101"/>
        <end position="119"/>
    </location>
</feature>
<feature type="transmembrane region" description="Helical" evidence="1">
    <location>
        <begin position="166"/>
        <end position="188"/>
    </location>
</feature>
<organism evidence="2 3">
    <name type="scientific">Porphyromonas macacae</name>
    <dbReference type="NCBI Taxonomy" id="28115"/>
    <lineage>
        <taxon>Bacteria</taxon>
        <taxon>Pseudomonadati</taxon>
        <taxon>Bacteroidota</taxon>
        <taxon>Bacteroidia</taxon>
        <taxon>Bacteroidales</taxon>
        <taxon>Porphyromonadaceae</taxon>
        <taxon>Porphyromonas</taxon>
    </lineage>
</organism>
<feature type="transmembrane region" description="Helical" evidence="1">
    <location>
        <begin position="200"/>
        <end position="219"/>
    </location>
</feature>
<dbReference type="RefSeq" id="WP_036873399.1">
    <property type="nucleotide sequence ID" value="NZ_JBGYTE010000049.1"/>
</dbReference>
<name>A0A0A2EC77_9PORP</name>
<accession>A0A0A2EC77</accession>
<dbReference type="InterPro" id="IPR025367">
    <property type="entry name" value="DUF4271"/>
</dbReference>
<comment type="caution">
    <text evidence="2">The sequence shown here is derived from an EMBL/GenBank/DDBJ whole genome shotgun (WGS) entry which is preliminary data.</text>
</comment>
<evidence type="ECO:0000313" key="2">
    <source>
        <dbReference type="EMBL" id="KGN75055.1"/>
    </source>
</evidence>
<dbReference type="EMBL" id="JRFA01000009">
    <property type="protein sequence ID" value="KGN75055.1"/>
    <property type="molecule type" value="Genomic_DNA"/>
</dbReference>
<protein>
    <recommendedName>
        <fullName evidence="4">DUF4271 domain-containing protein</fullName>
    </recommendedName>
</protein>
<feature type="transmembrane region" description="Helical" evidence="1">
    <location>
        <begin position="12"/>
        <end position="29"/>
    </location>
</feature>
<keyword evidence="1" id="KW-1133">Transmembrane helix</keyword>
<feature type="transmembrane region" description="Helical" evidence="1">
    <location>
        <begin position="62"/>
        <end position="81"/>
    </location>
</feature>
<dbReference type="AlphaFoldDB" id="A0A0A2EC77"/>
<dbReference type="Proteomes" id="UP000030103">
    <property type="component" value="Unassembled WGS sequence"/>
</dbReference>
<dbReference type="STRING" id="28115.HQ47_03895"/>
<dbReference type="Pfam" id="PF14093">
    <property type="entry name" value="DUF4271"/>
    <property type="match status" value="1"/>
</dbReference>
<reference evidence="2 3" key="1">
    <citation type="submission" date="2014-09" db="EMBL/GenBank/DDBJ databases">
        <title>Draft Genome Sequence of Porphyromonas macacae COT-192_OH2859.</title>
        <authorList>
            <person name="Wallis C."/>
            <person name="Deusch O."/>
            <person name="O'Flynn C."/>
            <person name="Davis I."/>
            <person name="Horsfall A."/>
            <person name="Kirkwood N."/>
            <person name="Harris S."/>
            <person name="Eisen J.A."/>
            <person name="Coil D.A."/>
            <person name="Darling A.E."/>
            <person name="Jospin G."/>
            <person name="Alexiev A."/>
        </authorList>
    </citation>
    <scope>NUCLEOTIDE SEQUENCE [LARGE SCALE GENOMIC DNA]</scope>
    <source>
        <strain evidence="3">COT-192 OH2859</strain>
    </source>
</reference>
<gene>
    <name evidence="2" type="ORF">HQ47_03895</name>
</gene>
<keyword evidence="3" id="KW-1185">Reference proteome</keyword>
<keyword evidence="1" id="KW-0472">Membrane</keyword>
<evidence type="ECO:0000256" key="1">
    <source>
        <dbReference type="SAM" id="Phobius"/>
    </source>
</evidence>